<evidence type="ECO:0000313" key="2">
    <source>
        <dbReference type="Proteomes" id="UP001193501"/>
    </source>
</evidence>
<dbReference type="Pfam" id="PF08002">
    <property type="entry name" value="DUF1697"/>
    <property type="match status" value="1"/>
</dbReference>
<dbReference type="Proteomes" id="UP001193501">
    <property type="component" value="Unassembled WGS sequence"/>
</dbReference>
<dbReference type="SUPFAM" id="SSF160379">
    <property type="entry name" value="SP0830-like"/>
    <property type="match status" value="1"/>
</dbReference>
<dbReference type="InterPro" id="IPR012545">
    <property type="entry name" value="DUF1697"/>
</dbReference>
<comment type="caution">
    <text evidence="1">The sequence shown here is derived from an EMBL/GenBank/DDBJ whole genome shotgun (WGS) entry which is preliminary data.</text>
</comment>
<name>A0AAE4YGR8_9RHOB</name>
<dbReference type="Gene3D" id="3.30.70.1280">
    <property type="entry name" value="SP0830-like domains"/>
    <property type="match status" value="1"/>
</dbReference>
<protein>
    <submittedName>
        <fullName evidence="1">DUF1697 domain-containing protein</fullName>
    </submittedName>
</protein>
<dbReference type="PANTHER" id="PTHR36439:SF1">
    <property type="entry name" value="DUF1697 DOMAIN-CONTAINING PROTEIN"/>
    <property type="match status" value="1"/>
</dbReference>
<dbReference type="PANTHER" id="PTHR36439">
    <property type="entry name" value="BLL4334 PROTEIN"/>
    <property type="match status" value="1"/>
</dbReference>
<dbReference type="PIRSF" id="PIRSF008502">
    <property type="entry name" value="UCP008502"/>
    <property type="match status" value="1"/>
</dbReference>
<reference evidence="1" key="1">
    <citation type="submission" date="2020-01" db="EMBL/GenBank/DDBJ databases">
        <authorList>
            <person name="Chen W.-M."/>
        </authorList>
    </citation>
    <scope>NUCLEOTIDE SEQUENCE</scope>
    <source>
        <strain evidence="1">CYK-10</strain>
    </source>
</reference>
<dbReference type="AlphaFoldDB" id="A0AAE4YGR8"/>
<organism evidence="1 2">
    <name type="scientific">Stagnihabitans tardus</name>
    <dbReference type="NCBI Taxonomy" id="2699202"/>
    <lineage>
        <taxon>Bacteria</taxon>
        <taxon>Pseudomonadati</taxon>
        <taxon>Pseudomonadota</taxon>
        <taxon>Alphaproteobacteria</taxon>
        <taxon>Rhodobacterales</taxon>
        <taxon>Paracoccaceae</taxon>
        <taxon>Stagnihabitans</taxon>
    </lineage>
</organism>
<sequence length="187" mass="19635">MKDRLVLMLRGVNVGGVKLPMAAFRNMLAGLGLEDVASHIQSGNAVFRAGLAAEGAGAASLARLEARIAEGLAAEFGLAVPLFLWRLADYEALLAACPFQAEGAADGASVHLVFHRAELAPGLEAHATAGERVLAGAGVLYLHAPRGFGRSELVTRLPRYLKGDQTARNWRSCVAVRELARGLAEGP</sequence>
<dbReference type="EMBL" id="JAABNR010000037">
    <property type="protein sequence ID" value="NBZ89849.1"/>
    <property type="molecule type" value="Genomic_DNA"/>
</dbReference>
<evidence type="ECO:0000313" key="1">
    <source>
        <dbReference type="EMBL" id="NBZ89849.1"/>
    </source>
</evidence>
<dbReference type="RefSeq" id="WP_168776640.1">
    <property type="nucleotide sequence ID" value="NZ_JAABNR010000037.1"/>
</dbReference>
<accession>A0AAE4YGR8</accession>
<proteinExistence type="predicted"/>
<gene>
    <name evidence="1" type="ORF">GV832_19875</name>
</gene>
<keyword evidence="2" id="KW-1185">Reference proteome</keyword>